<feature type="region of interest" description="Disordered" evidence="1">
    <location>
        <begin position="118"/>
        <end position="137"/>
    </location>
</feature>
<name>A0ABD0YBU6_9HEMI</name>
<evidence type="ECO:0000256" key="1">
    <source>
        <dbReference type="SAM" id="MobiDB-lite"/>
    </source>
</evidence>
<dbReference type="AlphaFoldDB" id="A0ABD0YBU6"/>
<organism evidence="2 3">
    <name type="scientific">Ranatra chinensis</name>
    <dbReference type="NCBI Taxonomy" id="642074"/>
    <lineage>
        <taxon>Eukaryota</taxon>
        <taxon>Metazoa</taxon>
        <taxon>Ecdysozoa</taxon>
        <taxon>Arthropoda</taxon>
        <taxon>Hexapoda</taxon>
        <taxon>Insecta</taxon>
        <taxon>Pterygota</taxon>
        <taxon>Neoptera</taxon>
        <taxon>Paraneoptera</taxon>
        <taxon>Hemiptera</taxon>
        <taxon>Heteroptera</taxon>
        <taxon>Panheteroptera</taxon>
        <taxon>Nepomorpha</taxon>
        <taxon>Nepidae</taxon>
        <taxon>Ranatrinae</taxon>
        <taxon>Ranatra</taxon>
    </lineage>
</organism>
<protein>
    <submittedName>
        <fullName evidence="2">Uncharacterized protein</fullName>
    </submittedName>
</protein>
<dbReference type="Proteomes" id="UP001558652">
    <property type="component" value="Unassembled WGS sequence"/>
</dbReference>
<evidence type="ECO:0000313" key="3">
    <source>
        <dbReference type="Proteomes" id="UP001558652"/>
    </source>
</evidence>
<evidence type="ECO:0000313" key="2">
    <source>
        <dbReference type="EMBL" id="KAL1124790.1"/>
    </source>
</evidence>
<keyword evidence="3" id="KW-1185">Reference proteome</keyword>
<comment type="caution">
    <text evidence="2">The sequence shown here is derived from an EMBL/GenBank/DDBJ whole genome shotgun (WGS) entry which is preliminary data.</text>
</comment>
<dbReference type="EMBL" id="JBFDAA010000010">
    <property type="protein sequence ID" value="KAL1124790.1"/>
    <property type="molecule type" value="Genomic_DNA"/>
</dbReference>
<sequence length="137" mass="15340">MSRGQRLLSRVWEDRALISGLEGDTRLVRKDINLALMAQGGILDLAGGRAHFRTPHLRQISRGRTEGKPLEAFTILAPTGGTGYTFGLSRPPRPLVRDKPDLILWHKHQIGLQRKTQSIASATYSHPSRAMKRWTGH</sequence>
<reference evidence="2 3" key="1">
    <citation type="submission" date="2024-07" db="EMBL/GenBank/DDBJ databases">
        <title>Chromosome-level genome assembly of the water stick insect Ranatra chinensis (Heteroptera: Nepidae).</title>
        <authorList>
            <person name="Liu X."/>
        </authorList>
    </citation>
    <scope>NUCLEOTIDE SEQUENCE [LARGE SCALE GENOMIC DNA]</scope>
    <source>
        <strain evidence="2">Cailab_2021Rc</strain>
        <tissue evidence="2">Muscle</tissue>
    </source>
</reference>
<accession>A0ABD0YBU6</accession>
<gene>
    <name evidence="2" type="ORF">AAG570_001411</name>
</gene>
<proteinExistence type="predicted"/>